<feature type="transmembrane region" description="Helical" evidence="2">
    <location>
        <begin position="912"/>
        <end position="937"/>
    </location>
</feature>
<dbReference type="OrthoDB" id="5287122at2"/>
<reference evidence="3 4" key="1">
    <citation type="submission" date="2014-12" db="EMBL/GenBank/DDBJ databases">
        <title>Draft Genome Sequence of Pseudoalteromonas luteoviolacea HI1.</title>
        <authorList>
            <person name="Asahina A.Y."/>
            <person name="Hadfield M.G."/>
        </authorList>
    </citation>
    <scope>NUCLEOTIDE SEQUENCE [LARGE SCALE GENOMIC DNA]</scope>
    <source>
        <strain evidence="3 4">HI1</strain>
    </source>
</reference>
<dbReference type="PANTHER" id="PTHR32063">
    <property type="match status" value="1"/>
</dbReference>
<feature type="transmembrane region" description="Helical" evidence="2">
    <location>
        <begin position="860"/>
        <end position="879"/>
    </location>
</feature>
<evidence type="ECO:0000313" key="3">
    <source>
        <dbReference type="EMBL" id="KID57521.1"/>
    </source>
</evidence>
<evidence type="ECO:0000256" key="1">
    <source>
        <dbReference type="SAM" id="Coils"/>
    </source>
</evidence>
<feature type="transmembrane region" description="Helical" evidence="2">
    <location>
        <begin position="526"/>
        <end position="544"/>
    </location>
</feature>
<dbReference type="SUPFAM" id="SSF82714">
    <property type="entry name" value="Multidrug efflux transporter AcrB TolC docking domain, DN and DC subdomains"/>
    <property type="match status" value="2"/>
</dbReference>
<dbReference type="GO" id="GO:0005886">
    <property type="term" value="C:plasma membrane"/>
    <property type="evidence" value="ECO:0007669"/>
    <property type="project" value="TreeGrafter"/>
</dbReference>
<dbReference type="AlphaFoldDB" id="A0A0C1QA39"/>
<keyword evidence="2" id="KW-0472">Membrane</keyword>
<proteinExistence type="predicted"/>
<dbReference type="Gene3D" id="3.30.70.1320">
    <property type="entry name" value="Multidrug efflux transporter AcrB pore domain like"/>
    <property type="match status" value="1"/>
</dbReference>
<gene>
    <name evidence="3" type="ORF">JF50_10030</name>
</gene>
<dbReference type="InterPro" id="IPR001036">
    <property type="entry name" value="Acrflvin-R"/>
</dbReference>
<feature type="transmembrane region" description="Helical" evidence="2">
    <location>
        <begin position="334"/>
        <end position="353"/>
    </location>
</feature>
<dbReference type="EMBL" id="JWIC01000005">
    <property type="protein sequence ID" value="KID57521.1"/>
    <property type="molecule type" value="Genomic_DNA"/>
</dbReference>
<dbReference type="InterPro" id="IPR027463">
    <property type="entry name" value="AcrB_DN_DC_subdom"/>
</dbReference>
<protein>
    <submittedName>
        <fullName evidence="3">Acriflavin resistance protein</fullName>
    </submittedName>
</protein>
<feature type="coiled-coil region" evidence="1">
    <location>
        <begin position="573"/>
        <end position="600"/>
    </location>
</feature>
<dbReference type="Gene3D" id="3.30.70.1430">
    <property type="entry name" value="Multidrug efflux transporter AcrB pore domain"/>
    <property type="match status" value="2"/>
</dbReference>
<keyword evidence="2" id="KW-0812">Transmembrane</keyword>
<accession>A0A0C1QA39</accession>
<dbReference type="Proteomes" id="UP000031327">
    <property type="component" value="Unassembled WGS sequence"/>
</dbReference>
<dbReference type="RefSeq" id="WP_039609292.1">
    <property type="nucleotide sequence ID" value="NZ_JWIC01000005.1"/>
</dbReference>
<dbReference type="Gene3D" id="3.30.70.1440">
    <property type="entry name" value="Multidrug efflux transporter AcrB pore domain"/>
    <property type="match status" value="1"/>
</dbReference>
<feature type="transmembrane region" description="Helical" evidence="2">
    <location>
        <begin position="958"/>
        <end position="977"/>
    </location>
</feature>
<feature type="transmembrane region" description="Helical" evidence="2">
    <location>
        <begin position="989"/>
        <end position="1015"/>
    </location>
</feature>
<feature type="transmembrane region" description="Helical" evidence="2">
    <location>
        <begin position="886"/>
        <end position="906"/>
    </location>
</feature>
<dbReference type="PANTHER" id="PTHR32063:SF33">
    <property type="entry name" value="RND SUPERFAMILY EFFLUX PUMP PERMEASE COMPONENT"/>
    <property type="match status" value="1"/>
</dbReference>
<dbReference type="Gene3D" id="3.30.2090.10">
    <property type="entry name" value="Multidrug efflux transporter AcrB TolC docking domain, DN and DC subdomains"/>
    <property type="match status" value="2"/>
</dbReference>
<dbReference type="SUPFAM" id="SSF82693">
    <property type="entry name" value="Multidrug efflux transporter AcrB pore domain, PN1, PN2, PC1 and PC2 subdomains"/>
    <property type="match status" value="2"/>
</dbReference>
<feature type="transmembrane region" description="Helical" evidence="2">
    <location>
        <begin position="7"/>
        <end position="33"/>
    </location>
</feature>
<keyword evidence="1" id="KW-0175">Coiled coil</keyword>
<comment type="caution">
    <text evidence="3">The sequence shown here is derived from an EMBL/GenBank/DDBJ whole genome shotgun (WGS) entry which is preliminary data.</text>
</comment>
<feature type="transmembrane region" description="Helical" evidence="2">
    <location>
        <begin position="456"/>
        <end position="475"/>
    </location>
</feature>
<dbReference type="GO" id="GO:0042910">
    <property type="term" value="F:xenobiotic transmembrane transporter activity"/>
    <property type="evidence" value="ECO:0007669"/>
    <property type="project" value="TreeGrafter"/>
</dbReference>
<dbReference type="Pfam" id="PF00873">
    <property type="entry name" value="ACR_tran"/>
    <property type="match status" value="1"/>
</dbReference>
<name>A0A0C1QA39_9GAMM</name>
<dbReference type="PRINTS" id="PR00702">
    <property type="entry name" value="ACRIFLAVINRP"/>
</dbReference>
<dbReference type="SUPFAM" id="SSF82866">
    <property type="entry name" value="Multidrug efflux transporter AcrB transmembrane domain"/>
    <property type="match status" value="2"/>
</dbReference>
<organism evidence="3 4">
    <name type="scientific">Pseudoalteromonas luteoviolacea</name>
    <dbReference type="NCBI Taxonomy" id="43657"/>
    <lineage>
        <taxon>Bacteria</taxon>
        <taxon>Pseudomonadati</taxon>
        <taxon>Pseudomonadota</taxon>
        <taxon>Gammaproteobacteria</taxon>
        <taxon>Alteromonadales</taxon>
        <taxon>Pseudoalteromonadaceae</taxon>
        <taxon>Pseudoalteromonas</taxon>
    </lineage>
</organism>
<evidence type="ECO:0000256" key="2">
    <source>
        <dbReference type="SAM" id="Phobius"/>
    </source>
</evidence>
<feature type="transmembrane region" description="Helical" evidence="2">
    <location>
        <begin position="430"/>
        <end position="450"/>
    </location>
</feature>
<evidence type="ECO:0000313" key="4">
    <source>
        <dbReference type="Proteomes" id="UP000031327"/>
    </source>
</evidence>
<keyword evidence="2" id="KW-1133">Transmembrane helix</keyword>
<sequence>MSQRQGLIGYFVNHPVAANLMLLLIVCMGLLGYNSIQRQTFPISDSNKVTIRAVQLGASAKEIEENILIKIEQALKPQVGIKRVISTASPSRGHIEIQLHNNEHVASRLDEIKLKLDSIATFPVNMEPLLVYENVQRQRAISVVVSGLDDPLALKKLGDEMRDELLQLKGISHVDLSAMPDYEVAIEIEPNKLRAYNLTLAQVVTALQAQSDNLSAGQIKTASGNIYLRLEERQYNGLGIANVPIITGLLGEKVYLKDIATIKDGFKESLNQGRFNGQRALYIMVLAAKEQSLTDVVDTVKPYIERKRQTLPNEVGIYEFVDVTYYLDGRLNMMLNNLTQGAILVFIVLAVFLRTRLAIWVMLGLPVAMLGAFWLMPFFGVTMNLVSLFAFIMVLGIVVDDAIVIGESVCDQIEKHGHSNQQVIMGTQKVAMPATFGVLTTIAVFMPFMFSTGPNSGQFIAIAGVCILCLLFSLIESKLILPAHLASTPMSELPQTHWRMRFNHALQLGLKKRYAPFLNQCIHHRYAVISAFVCVLFLAVSLLLSGQVRFTPVPKVPHDYPSINIQMNHNVSEAQTLDAVAQIENVIKRVEQEIQAETGKSMVDAMYTRVDHLTEAEVVTPLVAEEDRPFDTFELARRWRAALPIIPGVKKFTIESDVIDIAEKGDLQYQLFAHDITTLQLASKDFIDRLNEIEGVHSVFSSLDGAQTEYQVHLKPLAHQLQLTAKEVIAQLSARYYGIEVQRVMREGQEVTFMVKGTQADREQVSTIDQTLITLQNGEQVFFGDIATTTEVPGISVITREQGHQVITISANVDQQQAAIRDISTLIEDSILPTLKATHPGLMTQLGGALLEQRKEQSQVVSFAIVGLLVVYLLLALPLQSYIQPIIVMSVIPFAFVGALWGHFILGYSLSMMSIFGIIAAAGVVINDSLVMTHVINKNRTSGHDIKAAVVQAGMSRFRAILLTSLTTFLGLVPIMFESSLQAQFVIPTAISLSFSVLFATIVTLIMVPCLYVVLEDIKSTMNGVRRQFQSQNA</sequence>
<dbReference type="Gene3D" id="1.20.1640.10">
    <property type="entry name" value="Multidrug efflux transporter AcrB transmembrane domain"/>
    <property type="match status" value="2"/>
</dbReference>